<keyword evidence="5 6" id="KW-0472">Membrane</keyword>
<feature type="transmembrane region" description="Helical" evidence="6">
    <location>
        <begin position="378"/>
        <end position="398"/>
    </location>
</feature>
<dbReference type="AlphaFoldDB" id="A0A2M9D2L9"/>
<dbReference type="PANTHER" id="PTHR42893:SF46">
    <property type="entry name" value="PROTEIN DETOXIFICATION 44, CHLOROPLASTIC"/>
    <property type="match status" value="1"/>
</dbReference>
<dbReference type="InterPro" id="IPR002528">
    <property type="entry name" value="MATE_fam"/>
</dbReference>
<feature type="transmembrane region" description="Helical" evidence="6">
    <location>
        <begin position="313"/>
        <end position="334"/>
    </location>
</feature>
<evidence type="ECO:0000313" key="7">
    <source>
        <dbReference type="EMBL" id="PJJ78437.1"/>
    </source>
</evidence>
<organism evidence="7 8">
    <name type="scientific">Salinibacterium amurskyense</name>
    <dbReference type="NCBI Taxonomy" id="205941"/>
    <lineage>
        <taxon>Bacteria</taxon>
        <taxon>Bacillati</taxon>
        <taxon>Actinomycetota</taxon>
        <taxon>Actinomycetes</taxon>
        <taxon>Micrococcales</taxon>
        <taxon>Microbacteriaceae</taxon>
        <taxon>Salinibacterium</taxon>
    </lineage>
</organism>
<dbReference type="Pfam" id="PF01554">
    <property type="entry name" value="MatE"/>
    <property type="match status" value="2"/>
</dbReference>
<dbReference type="InterPro" id="IPR044644">
    <property type="entry name" value="DinF-like"/>
</dbReference>
<evidence type="ECO:0000256" key="5">
    <source>
        <dbReference type="ARBA" id="ARBA00023136"/>
    </source>
</evidence>
<name>A0A2M9D2L9_9MICO</name>
<keyword evidence="3 6" id="KW-0812">Transmembrane</keyword>
<dbReference type="RefSeq" id="WP_100389480.1">
    <property type="nucleotide sequence ID" value="NZ_BMZU01000002.1"/>
</dbReference>
<comment type="caution">
    <text evidence="7">The sequence shown here is derived from an EMBL/GenBank/DDBJ whole genome shotgun (WGS) entry which is preliminary data.</text>
</comment>
<feature type="transmembrane region" description="Helical" evidence="6">
    <location>
        <begin position="404"/>
        <end position="422"/>
    </location>
</feature>
<comment type="subcellular location">
    <subcellularLocation>
        <location evidence="1">Membrane</location>
        <topology evidence="1">Multi-pass membrane protein</topology>
    </subcellularLocation>
</comment>
<evidence type="ECO:0000256" key="3">
    <source>
        <dbReference type="ARBA" id="ARBA00022692"/>
    </source>
</evidence>
<proteinExistence type="inferred from homology"/>
<evidence type="ECO:0000256" key="4">
    <source>
        <dbReference type="ARBA" id="ARBA00022989"/>
    </source>
</evidence>
<feature type="transmembrane region" description="Helical" evidence="6">
    <location>
        <begin position="191"/>
        <end position="213"/>
    </location>
</feature>
<dbReference type="NCBIfam" id="TIGR00797">
    <property type="entry name" value="matE"/>
    <property type="match status" value="1"/>
</dbReference>
<dbReference type="Proteomes" id="UP000231742">
    <property type="component" value="Unassembled WGS sequence"/>
</dbReference>
<reference evidence="7 8" key="1">
    <citation type="submission" date="2017-11" db="EMBL/GenBank/DDBJ databases">
        <title>Genomic Encyclopedia of Archaeal and Bacterial Type Strains, Phase II (KMG-II): From Individual Species to Whole Genera.</title>
        <authorList>
            <person name="Goeker M."/>
        </authorList>
    </citation>
    <scope>NUCLEOTIDE SEQUENCE [LARGE SCALE GENOMIC DNA]</scope>
    <source>
        <strain evidence="7 8">DSM 16400</strain>
    </source>
</reference>
<feature type="transmembrane region" description="Helical" evidence="6">
    <location>
        <begin position="234"/>
        <end position="258"/>
    </location>
</feature>
<keyword evidence="8" id="KW-1185">Reference proteome</keyword>
<feature type="transmembrane region" description="Helical" evidence="6">
    <location>
        <begin position="346"/>
        <end position="366"/>
    </location>
</feature>
<evidence type="ECO:0000256" key="1">
    <source>
        <dbReference type="ARBA" id="ARBA00004141"/>
    </source>
</evidence>
<sequence length="443" mass="45602">MALFRSPLDRDIRRLAVPALGALVAEPIFLLTDTALVGHLGSAQLGGLSVASAVLQTAVGLLIFLAYSTTPAVARWLGVGNRARAVAAGVDGVWLAVALGIILVAVGIPATPWLVSLFNPDASIVGYATEYLAISMLGLPAMLITFAASGLLRGLQDTRTPLIVAVAGFISNALLNTLFIYGFGWGVAGSAIGTVVASWGMAAAYLVMLVTLARREGARLRPHGSGMLLAGHAGAWLLLRTASLRAAMLATIAVATSIGVPELATVQVTLTIFATLAFVLDALAIAGQAMIGKELGASDLVKARAITRRLVELGIGSGVVLGLLMLLVSPWAGIVFSSDPVVRSGLAALLPVLALGIPIAGFVFVLDGVLIGAGDARYLALTGLINLAVYAPLLWWVYSSNLTGTAAIVALWFAFGLGYIGARAVTLGIRARGDQWLIPGATR</sequence>
<accession>A0A2M9D2L9</accession>
<dbReference type="CDD" id="cd13136">
    <property type="entry name" value="MATE_DinF_like"/>
    <property type="match status" value="1"/>
</dbReference>
<comment type="similarity">
    <text evidence="2">Belongs to the multi antimicrobial extrusion (MATE) (TC 2.A.66.1) family.</text>
</comment>
<feature type="transmembrane region" description="Helical" evidence="6">
    <location>
        <begin position="12"/>
        <end position="31"/>
    </location>
</feature>
<evidence type="ECO:0000313" key="8">
    <source>
        <dbReference type="Proteomes" id="UP000231742"/>
    </source>
</evidence>
<feature type="transmembrane region" description="Helical" evidence="6">
    <location>
        <begin position="162"/>
        <end position="185"/>
    </location>
</feature>
<feature type="transmembrane region" description="Helical" evidence="6">
    <location>
        <begin position="131"/>
        <end position="155"/>
    </location>
</feature>
<keyword evidence="4 6" id="KW-1133">Transmembrane helix</keyword>
<dbReference type="GO" id="GO:0005886">
    <property type="term" value="C:plasma membrane"/>
    <property type="evidence" value="ECO:0007669"/>
    <property type="project" value="TreeGrafter"/>
</dbReference>
<evidence type="ECO:0000256" key="2">
    <source>
        <dbReference type="ARBA" id="ARBA00010199"/>
    </source>
</evidence>
<dbReference type="OrthoDB" id="5242355at2"/>
<evidence type="ECO:0000256" key="6">
    <source>
        <dbReference type="SAM" id="Phobius"/>
    </source>
</evidence>
<feature type="transmembrane region" description="Helical" evidence="6">
    <location>
        <begin position="270"/>
        <end position="292"/>
    </location>
</feature>
<dbReference type="PANTHER" id="PTHR42893">
    <property type="entry name" value="PROTEIN DETOXIFICATION 44, CHLOROPLASTIC-RELATED"/>
    <property type="match status" value="1"/>
</dbReference>
<feature type="transmembrane region" description="Helical" evidence="6">
    <location>
        <begin position="88"/>
        <end position="111"/>
    </location>
</feature>
<dbReference type="GO" id="GO:0042910">
    <property type="term" value="F:xenobiotic transmembrane transporter activity"/>
    <property type="evidence" value="ECO:0007669"/>
    <property type="project" value="InterPro"/>
</dbReference>
<dbReference type="GO" id="GO:0015297">
    <property type="term" value="F:antiporter activity"/>
    <property type="evidence" value="ECO:0007669"/>
    <property type="project" value="InterPro"/>
</dbReference>
<dbReference type="EMBL" id="PGFH01000002">
    <property type="protein sequence ID" value="PJJ78437.1"/>
    <property type="molecule type" value="Genomic_DNA"/>
</dbReference>
<gene>
    <name evidence="7" type="ORF">CLV85_2008</name>
</gene>
<protein>
    <submittedName>
        <fullName evidence="7">Putative MATE family efflux protein</fullName>
    </submittedName>
</protein>